<comment type="caution">
    <text evidence="2">The sequence shown here is derived from an EMBL/GenBank/DDBJ whole genome shotgun (WGS) entry which is preliminary data.</text>
</comment>
<evidence type="ECO:0000313" key="3">
    <source>
        <dbReference type="Proteomes" id="UP001497744"/>
    </source>
</evidence>
<evidence type="ECO:0000313" key="2">
    <source>
        <dbReference type="EMBL" id="GIX65834.1"/>
    </source>
</evidence>
<dbReference type="RefSeq" id="XP_067717903.1">
    <property type="nucleotide sequence ID" value="XM_067861802.1"/>
</dbReference>
<protein>
    <submittedName>
        <fullName evidence="2">Amidohydrolase</fullName>
    </submittedName>
</protein>
<keyword evidence="3" id="KW-1185">Reference proteome</keyword>
<feature type="region of interest" description="Disordered" evidence="1">
    <location>
        <begin position="1"/>
        <end position="20"/>
    </location>
</feature>
<dbReference type="EMBL" id="BPLF01000005">
    <property type="protein sequence ID" value="GIX65834.1"/>
    <property type="molecule type" value="Genomic_DNA"/>
</dbReference>
<sequence length="114" mass="12123">MRACEPVSENCGDSPTNEPADEGIIVDSVRELAPVAELPLDSIDKLSTCISRLPLPLDDVPSCVLMLGTPVSASSPRPSTGGCPGMIRGPAYRNPRISSIFAIRLEEGVLEFRT</sequence>
<organism evidence="2 3">
    <name type="scientific">Babesia caballi</name>
    <dbReference type="NCBI Taxonomy" id="5871"/>
    <lineage>
        <taxon>Eukaryota</taxon>
        <taxon>Sar</taxon>
        <taxon>Alveolata</taxon>
        <taxon>Apicomplexa</taxon>
        <taxon>Aconoidasida</taxon>
        <taxon>Piroplasmida</taxon>
        <taxon>Babesiidae</taxon>
        <taxon>Babesia</taxon>
    </lineage>
</organism>
<accession>A0AAV4M4T1</accession>
<dbReference type="GeneID" id="94197315"/>
<dbReference type="AlphaFoldDB" id="A0AAV4M4T1"/>
<dbReference type="Proteomes" id="UP001497744">
    <property type="component" value="Unassembled WGS sequence"/>
</dbReference>
<reference evidence="2 3" key="1">
    <citation type="submission" date="2021-06" db="EMBL/GenBank/DDBJ databases">
        <title>Genome sequence of Babesia caballi.</title>
        <authorList>
            <person name="Yamagishi J."/>
            <person name="Kidaka T."/>
            <person name="Ochi A."/>
        </authorList>
    </citation>
    <scope>NUCLEOTIDE SEQUENCE [LARGE SCALE GENOMIC DNA]</scope>
    <source>
        <strain evidence="2">USDA-D6B2</strain>
    </source>
</reference>
<evidence type="ECO:0000256" key="1">
    <source>
        <dbReference type="SAM" id="MobiDB-lite"/>
    </source>
</evidence>
<name>A0AAV4M4T1_BABCB</name>
<proteinExistence type="predicted"/>
<gene>
    <name evidence="2" type="ORF">BcabD6B2_52690</name>
</gene>